<dbReference type="PANTHER" id="PTHR24031">
    <property type="entry name" value="RNA HELICASE"/>
    <property type="match status" value="1"/>
</dbReference>
<protein>
    <recommendedName>
        <fullName evidence="6">ATP-dependent RNA helicase</fullName>
        <ecNumber evidence="6">3.6.4.13</ecNumber>
    </recommendedName>
</protein>
<feature type="compositionally biased region" description="Basic residues" evidence="7">
    <location>
        <begin position="11"/>
        <end position="20"/>
    </location>
</feature>
<name>B8ABW7_ORYSI</name>
<dbReference type="GO" id="GO:0003723">
    <property type="term" value="F:RNA binding"/>
    <property type="evidence" value="ECO:0007669"/>
    <property type="project" value="UniProtKB-UniRule"/>
</dbReference>
<evidence type="ECO:0000313" key="11">
    <source>
        <dbReference type="Proteomes" id="UP000007015"/>
    </source>
</evidence>
<dbReference type="InterPro" id="IPR000629">
    <property type="entry name" value="RNA-helicase_DEAD-box_CS"/>
</dbReference>
<accession>B8ABW7</accession>
<comment type="catalytic activity">
    <reaction evidence="6">
        <text>ATP + H2O = ADP + phosphate + H(+)</text>
        <dbReference type="Rhea" id="RHEA:13065"/>
        <dbReference type="ChEBI" id="CHEBI:15377"/>
        <dbReference type="ChEBI" id="CHEBI:15378"/>
        <dbReference type="ChEBI" id="CHEBI:30616"/>
        <dbReference type="ChEBI" id="CHEBI:43474"/>
        <dbReference type="ChEBI" id="CHEBI:456216"/>
        <dbReference type="EC" id="3.6.4.13"/>
    </reaction>
</comment>
<evidence type="ECO:0000256" key="6">
    <source>
        <dbReference type="RuleBase" id="RU365068"/>
    </source>
</evidence>
<dbReference type="InterPro" id="IPR014001">
    <property type="entry name" value="Helicase_ATP-bd"/>
</dbReference>
<proteinExistence type="inferred from homology"/>
<dbReference type="GO" id="GO:0005524">
    <property type="term" value="F:ATP binding"/>
    <property type="evidence" value="ECO:0007669"/>
    <property type="project" value="UniProtKB-UniRule"/>
</dbReference>
<dbReference type="SUPFAM" id="SSF52540">
    <property type="entry name" value="P-loop containing nucleoside triphosphate hydrolases"/>
    <property type="match status" value="1"/>
</dbReference>
<dbReference type="HOGENOM" id="CLU_003041_8_0_1"/>
<evidence type="ECO:0000256" key="7">
    <source>
        <dbReference type="SAM" id="MobiDB-lite"/>
    </source>
</evidence>
<sequence length="254" mass="27720">MMSGGPSDATHRKRRRRRGPKGSGVDGPSIPRAVTTNGAGPEEEEVVEGKAMELDAGMSAAEVGGVVGSHLSETRFDQCPVSPLSLKAIKDAGYEKMTQVQEATLPIILQGEDVLAKARQGQEKLLPFAIELLSTLPRSPSINLLVICPTRELANQVAAEARKLLKYHRSLGVQILVATPGRLKDHLENTPGFSNRIKGVKVLVLDEADRLLDMGFRRDIEKIIAFIPKERQTLLFSATVPEEVSPICYYTPFL</sequence>
<organism evidence="10 11">
    <name type="scientific">Oryza sativa subsp. indica</name>
    <name type="common">Rice</name>
    <dbReference type="NCBI Taxonomy" id="39946"/>
    <lineage>
        <taxon>Eukaryota</taxon>
        <taxon>Viridiplantae</taxon>
        <taxon>Streptophyta</taxon>
        <taxon>Embryophyta</taxon>
        <taxon>Tracheophyta</taxon>
        <taxon>Spermatophyta</taxon>
        <taxon>Magnoliopsida</taxon>
        <taxon>Liliopsida</taxon>
        <taxon>Poales</taxon>
        <taxon>Poaceae</taxon>
        <taxon>BOP clade</taxon>
        <taxon>Oryzoideae</taxon>
        <taxon>Oryzeae</taxon>
        <taxon>Oryzinae</taxon>
        <taxon>Oryza</taxon>
        <taxon>Oryza sativa</taxon>
    </lineage>
</organism>
<comment type="similarity">
    <text evidence="6">Belongs to the DEAD box helicase family.</text>
</comment>
<gene>
    <name evidence="10" type="ORF">OsI_02882</name>
</gene>
<dbReference type="AlphaFoldDB" id="B8ABW7"/>
<evidence type="ECO:0000256" key="2">
    <source>
        <dbReference type="ARBA" id="ARBA00022801"/>
    </source>
</evidence>
<dbReference type="SMART" id="SM00487">
    <property type="entry name" value="DEXDc"/>
    <property type="match status" value="1"/>
</dbReference>
<keyword evidence="1 6" id="KW-0547">Nucleotide-binding</keyword>
<dbReference type="Gramene" id="BGIOSGA004002-TA">
    <property type="protein sequence ID" value="BGIOSGA004002-PA"/>
    <property type="gene ID" value="BGIOSGA004002"/>
</dbReference>
<feature type="short sequence motif" description="Q motif" evidence="5">
    <location>
        <begin position="74"/>
        <end position="102"/>
    </location>
</feature>
<dbReference type="EMBL" id="CM000126">
    <property type="protein sequence ID" value="EEC71098.1"/>
    <property type="molecule type" value="Genomic_DNA"/>
</dbReference>
<dbReference type="GO" id="GO:0003724">
    <property type="term" value="F:RNA helicase activity"/>
    <property type="evidence" value="ECO:0007669"/>
    <property type="project" value="UniProtKB-EC"/>
</dbReference>
<feature type="region of interest" description="Disordered" evidence="7">
    <location>
        <begin position="1"/>
        <end position="44"/>
    </location>
</feature>
<feature type="domain" description="Helicase ATP-binding" evidence="8">
    <location>
        <begin position="105"/>
        <end position="254"/>
    </location>
</feature>
<evidence type="ECO:0000256" key="1">
    <source>
        <dbReference type="ARBA" id="ARBA00022741"/>
    </source>
</evidence>
<dbReference type="InterPro" id="IPR014014">
    <property type="entry name" value="RNA_helicase_DEAD_Q_motif"/>
</dbReference>
<dbReference type="PROSITE" id="PS00039">
    <property type="entry name" value="DEAD_ATP_HELICASE"/>
    <property type="match status" value="1"/>
</dbReference>
<dbReference type="InterPro" id="IPR011545">
    <property type="entry name" value="DEAD/DEAH_box_helicase_dom"/>
</dbReference>
<keyword evidence="3 6" id="KW-0347">Helicase</keyword>
<dbReference type="PROSITE" id="PS51195">
    <property type="entry name" value="Q_MOTIF"/>
    <property type="match status" value="1"/>
</dbReference>
<keyword evidence="11" id="KW-1185">Reference proteome</keyword>
<keyword evidence="4 6" id="KW-0067">ATP-binding</keyword>
<dbReference type="EC" id="3.6.4.13" evidence="6"/>
<dbReference type="Pfam" id="PF00270">
    <property type="entry name" value="DEAD"/>
    <property type="match status" value="1"/>
</dbReference>
<keyword evidence="2 6" id="KW-0378">Hydrolase</keyword>
<dbReference type="GO" id="GO:0016787">
    <property type="term" value="F:hydrolase activity"/>
    <property type="evidence" value="ECO:0007669"/>
    <property type="project" value="UniProtKB-KW"/>
</dbReference>
<comment type="domain">
    <text evidence="6">The Q motif is unique to and characteristic of the DEAD box family of RNA helicases and controls ATP binding and hydrolysis.</text>
</comment>
<dbReference type="InterPro" id="IPR027417">
    <property type="entry name" value="P-loop_NTPase"/>
</dbReference>
<evidence type="ECO:0000313" key="10">
    <source>
        <dbReference type="EMBL" id="EEC71098.1"/>
    </source>
</evidence>
<feature type="domain" description="DEAD-box RNA helicase Q" evidence="9">
    <location>
        <begin position="74"/>
        <end position="102"/>
    </location>
</feature>
<comment type="function">
    <text evidence="6">RNA helicase.</text>
</comment>
<dbReference type="Proteomes" id="UP000007015">
    <property type="component" value="Chromosome 1"/>
</dbReference>
<evidence type="ECO:0000259" key="9">
    <source>
        <dbReference type="PROSITE" id="PS51195"/>
    </source>
</evidence>
<reference evidence="10 11" key="1">
    <citation type="journal article" date="2005" name="PLoS Biol.">
        <title>The genomes of Oryza sativa: a history of duplications.</title>
        <authorList>
            <person name="Yu J."/>
            <person name="Wang J."/>
            <person name="Lin W."/>
            <person name="Li S."/>
            <person name="Li H."/>
            <person name="Zhou J."/>
            <person name="Ni P."/>
            <person name="Dong W."/>
            <person name="Hu S."/>
            <person name="Zeng C."/>
            <person name="Zhang J."/>
            <person name="Zhang Y."/>
            <person name="Li R."/>
            <person name="Xu Z."/>
            <person name="Li S."/>
            <person name="Li X."/>
            <person name="Zheng H."/>
            <person name="Cong L."/>
            <person name="Lin L."/>
            <person name="Yin J."/>
            <person name="Geng J."/>
            <person name="Li G."/>
            <person name="Shi J."/>
            <person name="Liu J."/>
            <person name="Lv H."/>
            <person name="Li J."/>
            <person name="Wang J."/>
            <person name="Deng Y."/>
            <person name="Ran L."/>
            <person name="Shi X."/>
            <person name="Wang X."/>
            <person name="Wu Q."/>
            <person name="Li C."/>
            <person name="Ren X."/>
            <person name="Wang J."/>
            <person name="Wang X."/>
            <person name="Li D."/>
            <person name="Liu D."/>
            <person name="Zhang X."/>
            <person name="Ji Z."/>
            <person name="Zhao W."/>
            <person name="Sun Y."/>
            <person name="Zhang Z."/>
            <person name="Bao J."/>
            <person name="Han Y."/>
            <person name="Dong L."/>
            <person name="Ji J."/>
            <person name="Chen P."/>
            <person name="Wu S."/>
            <person name="Liu J."/>
            <person name="Xiao Y."/>
            <person name="Bu D."/>
            <person name="Tan J."/>
            <person name="Yang L."/>
            <person name="Ye C."/>
            <person name="Zhang J."/>
            <person name="Xu J."/>
            <person name="Zhou Y."/>
            <person name="Yu Y."/>
            <person name="Zhang B."/>
            <person name="Zhuang S."/>
            <person name="Wei H."/>
            <person name="Liu B."/>
            <person name="Lei M."/>
            <person name="Yu H."/>
            <person name="Li Y."/>
            <person name="Xu H."/>
            <person name="Wei S."/>
            <person name="He X."/>
            <person name="Fang L."/>
            <person name="Zhang Z."/>
            <person name="Zhang Y."/>
            <person name="Huang X."/>
            <person name="Su Z."/>
            <person name="Tong W."/>
            <person name="Li J."/>
            <person name="Tong Z."/>
            <person name="Li S."/>
            <person name="Ye J."/>
            <person name="Wang L."/>
            <person name="Fang L."/>
            <person name="Lei T."/>
            <person name="Chen C."/>
            <person name="Chen H."/>
            <person name="Xu Z."/>
            <person name="Li H."/>
            <person name="Huang H."/>
            <person name="Zhang F."/>
            <person name="Xu H."/>
            <person name="Li N."/>
            <person name="Zhao C."/>
            <person name="Li S."/>
            <person name="Dong L."/>
            <person name="Huang Y."/>
            <person name="Li L."/>
            <person name="Xi Y."/>
            <person name="Qi Q."/>
            <person name="Li W."/>
            <person name="Zhang B."/>
            <person name="Hu W."/>
            <person name="Zhang Y."/>
            <person name="Tian X."/>
            <person name="Jiao Y."/>
            <person name="Liang X."/>
            <person name="Jin J."/>
            <person name="Gao L."/>
            <person name="Zheng W."/>
            <person name="Hao B."/>
            <person name="Liu S."/>
            <person name="Wang W."/>
            <person name="Yuan L."/>
            <person name="Cao M."/>
            <person name="McDermott J."/>
            <person name="Samudrala R."/>
            <person name="Wang J."/>
            <person name="Wong G.K."/>
            <person name="Yang H."/>
        </authorList>
    </citation>
    <scope>NUCLEOTIDE SEQUENCE [LARGE SCALE GENOMIC DNA]</scope>
    <source>
        <strain evidence="11">cv. 93-11</strain>
    </source>
</reference>
<evidence type="ECO:0000256" key="3">
    <source>
        <dbReference type="ARBA" id="ARBA00022806"/>
    </source>
</evidence>
<evidence type="ECO:0000256" key="4">
    <source>
        <dbReference type="ARBA" id="ARBA00022840"/>
    </source>
</evidence>
<keyword evidence="6" id="KW-0694">RNA-binding</keyword>
<dbReference type="Gene3D" id="3.40.50.300">
    <property type="entry name" value="P-loop containing nucleotide triphosphate hydrolases"/>
    <property type="match status" value="2"/>
</dbReference>
<dbReference type="PROSITE" id="PS51192">
    <property type="entry name" value="HELICASE_ATP_BIND_1"/>
    <property type="match status" value="1"/>
</dbReference>
<evidence type="ECO:0000259" key="8">
    <source>
        <dbReference type="PROSITE" id="PS51192"/>
    </source>
</evidence>
<evidence type="ECO:0000256" key="5">
    <source>
        <dbReference type="PROSITE-ProRule" id="PRU00552"/>
    </source>
</evidence>
<dbReference type="STRING" id="39946.B8ABW7"/>